<feature type="domain" description="Isochorismatase-like" evidence="2">
    <location>
        <begin position="9"/>
        <end position="147"/>
    </location>
</feature>
<dbReference type="InterPro" id="IPR050272">
    <property type="entry name" value="Isochorismatase-like_hydrls"/>
</dbReference>
<evidence type="ECO:0000259" key="2">
    <source>
        <dbReference type="Pfam" id="PF00857"/>
    </source>
</evidence>
<keyword evidence="4" id="KW-1185">Reference proteome</keyword>
<dbReference type="SUPFAM" id="SSF52499">
    <property type="entry name" value="Isochorismatase-like hydrolases"/>
    <property type="match status" value="1"/>
</dbReference>
<dbReference type="Proteomes" id="UP000682416">
    <property type="component" value="Chromosome"/>
</dbReference>
<dbReference type="KEGG" id="nec:KGD82_05785"/>
<organism evidence="3 4">
    <name type="scientific">Nocardiopsis eucommiae</name>
    <dbReference type="NCBI Taxonomy" id="2831970"/>
    <lineage>
        <taxon>Bacteria</taxon>
        <taxon>Bacillati</taxon>
        <taxon>Actinomycetota</taxon>
        <taxon>Actinomycetes</taxon>
        <taxon>Streptosporangiales</taxon>
        <taxon>Nocardiopsidaceae</taxon>
        <taxon>Nocardiopsis</taxon>
    </lineage>
</organism>
<proteinExistence type="predicted"/>
<name>A0A975LB22_9ACTN</name>
<evidence type="ECO:0000256" key="1">
    <source>
        <dbReference type="ARBA" id="ARBA00022801"/>
    </source>
</evidence>
<evidence type="ECO:0000313" key="3">
    <source>
        <dbReference type="EMBL" id="QVJ02228.1"/>
    </source>
</evidence>
<dbReference type="InterPro" id="IPR000868">
    <property type="entry name" value="Isochorismatase-like_dom"/>
</dbReference>
<dbReference type="PANTHER" id="PTHR43540:SF1">
    <property type="entry name" value="ISOCHORISMATASE HYDROLASE"/>
    <property type="match status" value="1"/>
</dbReference>
<protein>
    <submittedName>
        <fullName evidence="3">Isochorismatase family protein</fullName>
    </submittedName>
</protein>
<dbReference type="GO" id="GO:0016787">
    <property type="term" value="F:hydrolase activity"/>
    <property type="evidence" value="ECO:0007669"/>
    <property type="project" value="UniProtKB-KW"/>
</dbReference>
<gene>
    <name evidence="3" type="ORF">KGD82_05785</name>
</gene>
<reference evidence="3" key="1">
    <citation type="submission" date="2021-05" db="EMBL/GenBank/DDBJ databases">
        <authorList>
            <person name="Kaiqin L."/>
            <person name="Jian G."/>
        </authorList>
    </citation>
    <scope>NUCLEOTIDE SEQUENCE</scope>
    <source>
        <strain evidence="3">HDS5</strain>
    </source>
</reference>
<dbReference type="Pfam" id="PF00857">
    <property type="entry name" value="Isochorismatase"/>
    <property type="match status" value="1"/>
</dbReference>
<keyword evidence="1" id="KW-0378">Hydrolase</keyword>
<dbReference type="InterPro" id="IPR036380">
    <property type="entry name" value="Isochorismatase-like_sf"/>
</dbReference>
<evidence type="ECO:0000313" key="4">
    <source>
        <dbReference type="Proteomes" id="UP000682416"/>
    </source>
</evidence>
<dbReference type="PANTHER" id="PTHR43540">
    <property type="entry name" value="PEROXYUREIDOACRYLATE/UREIDOACRYLATE AMIDOHYDROLASE-RELATED"/>
    <property type="match status" value="1"/>
</dbReference>
<accession>A0A975LB22</accession>
<dbReference type="AlphaFoldDB" id="A0A975LB22"/>
<dbReference type="EMBL" id="CP074402">
    <property type="protein sequence ID" value="QVJ02228.1"/>
    <property type="molecule type" value="Genomic_DNA"/>
</dbReference>
<dbReference type="Gene3D" id="3.40.50.850">
    <property type="entry name" value="Isochorismatase-like"/>
    <property type="match status" value="1"/>
</dbReference>
<sequence length="203" mass="21732">MNTHTATGAALLVVDAQRSFLQRESWSASSDPEVASRIGRLVDHFRGRGDRVVWVLHTEPGTGTVFDPERGLVEPMPGLAPASGETLLTKTAHSAFTGTDLEDLLTAWGVRELTVCGVRTEQCCETTTRMGSELGFTMTFAVDATATEPIAAPGSAPGRSLREVLDDPATLLPHDIVTRTVYALADRFARVRAVEEILADGLG</sequence>